<dbReference type="GO" id="GO:0020037">
    <property type="term" value="F:heme binding"/>
    <property type="evidence" value="ECO:0007669"/>
    <property type="project" value="InterPro"/>
</dbReference>
<organism evidence="2 3">
    <name type="scientific">Nitrospirillum amazonense</name>
    <dbReference type="NCBI Taxonomy" id="28077"/>
    <lineage>
        <taxon>Bacteria</taxon>
        <taxon>Pseudomonadati</taxon>
        <taxon>Pseudomonadota</taxon>
        <taxon>Alphaproteobacteria</taxon>
        <taxon>Rhodospirillales</taxon>
        <taxon>Azospirillaceae</taxon>
        <taxon>Nitrospirillum</taxon>
    </lineage>
</organism>
<accession>A0A560GDD2</accession>
<dbReference type="AlphaFoldDB" id="A0A560GDD2"/>
<comment type="caution">
    <text evidence="2">The sequence shown here is derived from an EMBL/GenBank/DDBJ whole genome shotgun (WGS) entry which is preliminary data.</text>
</comment>
<evidence type="ECO:0000259" key="1">
    <source>
        <dbReference type="Pfam" id="PF06628"/>
    </source>
</evidence>
<dbReference type="InterPro" id="IPR020835">
    <property type="entry name" value="Catalase_sf"/>
</dbReference>
<dbReference type="SUPFAM" id="SSF56634">
    <property type="entry name" value="Heme-dependent catalase-like"/>
    <property type="match status" value="1"/>
</dbReference>
<dbReference type="EMBL" id="VITO01000001">
    <property type="protein sequence ID" value="TWB31926.1"/>
    <property type="molecule type" value="Genomic_DNA"/>
</dbReference>
<protein>
    <submittedName>
        <fullName evidence="2">Catalase-related immune-responsive protein</fullName>
    </submittedName>
</protein>
<keyword evidence="3" id="KW-1185">Reference proteome</keyword>
<proteinExistence type="predicted"/>
<evidence type="ECO:0000313" key="3">
    <source>
        <dbReference type="Proteomes" id="UP000316545"/>
    </source>
</evidence>
<gene>
    <name evidence="2" type="ORF">FBZ88_101298</name>
</gene>
<dbReference type="Pfam" id="PF06628">
    <property type="entry name" value="Catalase-rel"/>
    <property type="match status" value="1"/>
</dbReference>
<dbReference type="RefSeq" id="WP_145615072.1">
    <property type="nucleotide sequence ID" value="NZ_JAYNFR010000021.1"/>
</dbReference>
<reference evidence="2 3" key="1">
    <citation type="submission" date="2019-06" db="EMBL/GenBank/DDBJ databases">
        <title>Genomic Encyclopedia of Type Strains, Phase IV (KMG-V): Genome sequencing to study the core and pangenomes of soil and plant-associated prokaryotes.</title>
        <authorList>
            <person name="Whitman W."/>
        </authorList>
    </citation>
    <scope>NUCLEOTIDE SEQUENCE [LARGE SCALE GENOMIC DNA]</scope>
    <source>
        <strain evidence="2 3">BR 11865</strain>
    </source>
</reference>
<name>A0A560GDD2_9PROT</name>
<dbReference type="InterPro" id="IPR010582">
    <property type="entry name" value="Catalase_immune_responsive"/>
</dbReference>
<dbReference type="Gene3D" id="1.20.1370.60">
    <property type="match status" value="1"/>
</dbReference>
<sequence length="130" mass="13600">MARYPALFCMTCGRVESVPGMADLSHQSAANDRADANRADAMVVPTPSSPTLNEGARIMASMNALFRLLSPAQRAILMDDVAASMRGMPVALQQRQLAHFGRTDPAYGAGVAARLGVSLPTLVDAGNQAG</sequence>
<evidence type="ECO:0000313" key="2">
    <source>
        <dbReference type="EMBL" id="TWB31926.1"/>
    </source>
</evidence>
<feature type="domain" description="Catalase immune-responsive" evidence="1">
    <location>
        <begin position="64"/>
        <end position="115"/>
    </location>
</feature>
<dbReference type="Proteomes" id="UP000316545">
    <property type="component" value="Unassembled WGS sequence"/>
</dbReference>